<dbReference type="GO" id="GO:0030527">
    <property type="term" value="F:structural constituent of chromatin"/>
    <property type="evidence" value="ECO:0007669"/>
    <property type="project" value="InterPro"/>
</dbReference>
<evidence type="ECO:0000256" key="1">
    <source>
        <dbReference type="ARBA" id="ARBA00010529"/>
    </source>
</evidence>
<sequence length="96" mass="10906">MLKSELVLSVAASHPYLRFQEVELIVETVLDEITETLAEGGRVELRGFGVFSVRNRSAHPALNPKNGQQVLVDEKWVPFFRMGKNLFDRLNQDPLP</sequence>
<dbReference type="Proteomes" id="UP000186228">
    <property type="component" value="Unassembled WGS sequence"/>
</dbReference>
<dbReference type="STRING" id="52131.GA0061100_106261"/>
<dbReference type="SMART" id="SM00411">
    <property type="entry name" value="BHL"/>
    <property type="match status" value="1"/>
</dbReference>
<dbReference type="EMBL" id="FMAC01000006">
    <property type="protein sequence ID" value="SCB27895.1"/>
    <property type="molecule type" value="Genomic_DNA"/>
</dbReference>
<name>A0A1C3VJU1_9HYPH</name>
<keyword evidence="2" id="KW-0238">DNA-binding</keyword>
<dbReference type="PANTHER" id="PTHR33175:SF5">
    <property type="entry name" value="INTEGRATION HOST FACTOR SUBUNIT BETA"/>
    <property type="match status" value="1"/>
</dbReference>
<dbReference type="PRINTS" id="PR01727">
    <property type="entry name" value="DNABINDINGHU"/>
</dbReference>
<dbReference type="InterPro" id="IPR010992">
    <property type="entry name" value="IHF-like_DNA-bd_dom_sf"/>
</dbReference>
<dbReference type="GO" id="GO:0005829">
    <property type="term" value="C:cytosol"/>
    <property type="evidence" value="ECO:0007669"/>
    <property type="project" value="TreeGrafter"/>
</dbReference>
<gene>
    <name evidence="4" type="ORF">GA0061100_106261</name>
</gene>
<dbReference type="GO" id="GO:0003677">
    <property type="term" value="F:DNA binding"/>
    <property type="evidence" value="ECO:0007669"/>
    <property type="project" value="UniProtKB-KW"/>
</dbReference>
<organism evidence="4 5">
    <name type="scientific">Rhizobium hainanense</name>
    <dbReference type="NCBI Taxonomy" id="52131"/>
    <lineage>
        <taxon>Bacteria</taxon>
        <taxon>Pseudomonadati</taxon>
        <taxon>Pseudomonadota</taxon>
        <taxon>Alphaproteobacteria</taxon>
        <taxon>Hyphomicrobiales</taxon>
        <taxon>Rhizobiaceae</taxon>
        <taxon>Rhizobium/Agrobacterium group</taxon>
        <taxon>Rhizobium</taxon>
    </lineage>
</organism>
<reference evidence="5" key="1">
    <citation type="submission" date="2016-08" db="EMBL/GenBank/DDBJ databases">
        <authorList>
            <person name="Varghese N."/>
            <person name="Submissions Spin"/>
        </authorList>
    </citation>
    <scope>NUCLEOTIDE SEQUENCE [LARGE SCALE GENOMIC DNA]</scope>
    <source>
        <strain evidence="5">CCBAU 57015</strain>
    </source>
</reference>
<evidence type="ECO:0000313" key="5">
    <source>
        <dbReference type="Proteomes" id="UP000186228"/>
    </source>
</evidence>
<dbReference type="PANTHER" id="PTHR33175">
    <property type="entry name" value="DNA-BINDING PROTEIN HU"/>
    <property type="match status" value="1"/>
</dbReference>
<dbReference type="InterPro" id="IPR000119">
    <property type="entry name" value="Hist_DNA-bd"/>
</dbReference>
<evidence type="ECO:0000256" key="2">
    <source>
        <dbReference type="ARBA" id="ARBA00023125"/>
    </source>
</evidence>
<keyword evidence="5" id="KW-1185">Reference proteome</keyword>
<evidence type="ECO:0000256" key="3">
    <source>
        <dbReference type="RuleBase" id="RU003939"/>
    </source>
</evidence>
<dbReference type="RefSeq" id="WP_075854762.1">
    <property type="nucleotide sequence ID" value="NZ_FMAC01000006.1"/>
</dbReference>
<evidence type="ECO:0000313" key="4">
    <source>
        <dbReference type="EMBL" id="SCB27895.1"/>
    </source>
</evidence>
<proteinExistence type="inferred from homology"/>
<dbReference type="OrthoDB" id="9804203at2"/>
<accession>A0A1C3VJU1</accession>
<dbReference type="AlphaFoldDB" id="A0A1C3VJU1"/>
<dbReference type="SUPFAM" id="SSF47729">
    <property type="entry name" value="IHF-like DNA-binding proteins"/>
    <property type="match status" value="1"/>
</dbReference>
<comment type="similarity">
    <text evidence="1 3">Belongs to the bacterial histone-like protein family.</text>
</comment>
<dbReference type="Pfam" id="PF00216">
    <property type="entry name" value="Bac_DNA_binding"/>
    <property type="match status" value="1"/>
</dbReference>
<protein>
    <submittedName>
        <fullName evidence="4">Integration host factor subunit beta</fullName>
    </submittedName>
</protein>
<dbReference type="CDD" id="cd13836">
    <property type="entry name" value="IHF_B"/>
    <property type="match status" value="1"/>
</dbReference>
<dbReference type="Gene3D" id="4.10.520.10">
    <property type="entry name" value="IHF-like DNA-binding proteins"/>
    <property type="match status" value="1"/>
</dbReference>